<feature type="compositionally biased region" description="Low complexity" evidence="1">
    <location>
        <begin position="444"/>
        <end position="461"/>
    </location>
</feature>
<feature type="compositionally biased region" description="Polar residues" evidence="1">
    <location>
        <begin position="424"/>
        <end position="433"/>
    </location>
</feature>
<feature type="compositionally biased region" description="Low complexity" evidence="1">
    <location>
        <begin position="117"/>
        <end position="126"/>
    </location>
</feature>
<evidence type="ECO:0000256" key="1">
    <source>
        <dbReference type="SAM" id="MobiDB-lite"/>
    </source>
</evidence>
<evidence type="ECO:0000313" key="3">
    <source>
        <dbReference type="Proteomes" id="UP000654918"/>
    </source>
</evidence>
<feature type="compositionally biased region" description="Low complexity" evidence="1">
    <location>
        <begin position="197"/>
        <end position="220"/>
    </location>
</feature>
<feature type="compositionally biased region" description="Low complexity" evidence="1">
    <location>
        <begin position="635"/>
        <end position="646"/>
    </location>
</feature>
<feature type="region of interest" description="Disordered" evidence="1">
    <location>
        <begin position="1"/>
        <end position="743"/>
    </location>
</feature>
<sequence>MVNPNRWSWSGAPRGTHVREDVVTGIQPSITHSHNPDSDGGSVPADKKLQPAAAGGVSRRLSKNRWSWRPDTAISVTLEDQRENEQAETPRDQSRAERPATANRPRRLTKNVKKVDSAAPSSRPRPLSMIAPASSSFGESPTYSHVKSTHQDEGENLSSPQPDPLPTQSAATGVKEVFTRFVSRQLSRRQPKLSRSAQQARHQNHHQQQTQEQQQQQQQASRPMQDPPMRRGPQLHNPRNTLRGAESPVSAHPVTQAQGRIAAPLPGLDEQSELQLPAPPGDIRPATVTDADAGAATGLGLGTTPSSSAAAPSAEETGLLGRLMRRRLAPKDKEGRNNKKRWISTGADNTSQTRTTHIDSDETPAHEMQKQSLPAAASHPPPKMKDKTTAKTKTENDQIVSDARSPSSTTVPRFLRQVAKPHQTKANPNQNQFPGAVTPHKPGSQSQSQASAQPQPNMSSSVTASQPKLRSKPSFGKRFWSRTGANNFGEDDDDTGAIAKAETSVPAAPVHRPVYVPKHAASDFSRTTYPPRHHRHSYSLDGDRDNGVRQLATIDADGAEDESQPRPQQKHRTASAEKAERRRSREISSSKQEGPSAHELHRRLEIVKSSEIEVVTTGESSNVDPWPQQHRSLHSNSNASSSNAKAPAPGTQSRPRSSQRHSFNLVADPFARDLTPPKSASPVEMEAPFDPPSHPQKMAPEQAHQQAPRKEHQDRKKPSRSRSEKRSNGRPKTQPEVLPREEMTDFERFIADAEAAEREYHAQMWRNLARRSGHYGYSDNVYSSYRPDPVTPNAVAASAAAYRGNKRDSAYYSVNKRASMMSTAAEDERNLIHGQPVGETLPVDGQRALKHQTSISKRIAEYIKPPKSAPEPAYDDWLGTSGRANRRSFITGVAE</sequence>
<feature type="compositionally biased region" description="Basic and acidic residues" evidence="1">
    <location>
        <begin position="356"/>
        <end position="369"/>
    </location>
</feature>
<accession>A0A8H6K7B2</accession>
<keyword evidence="3" id="KW-1185">Reference proteome</keyword>
<feature type="compositionally biased region" description="Polar residues" evidence="1">
    <location>
        <begin position="156"/>
        <end position="171"/>
    </location>
</feature>
<protein>
    <submittedName>
        <fullName evidence="2">Uncharacterized protein</fullName>
    </submittedName>
</protein>
<feature type="compositionally biased region" description="Basic and acidic residues" evidence="1">
    <location>
        <begin position="79"/>
        <end position="98"/>
    </location>
</feature>
<feature type="compositionally biased region" description="Basic and acidic residues" evidence="1">
    <location>
        <begin position="596"/>
        <end position="611"/>
    </location>
</feature>
<feature type="compositionally biased region" description="Basic and acidic residues" evidence="1">
    <location>
        <begin position="708"/>
        <end position="727"/>
    </location>
</feature>
<feature type="compositionally biased region" description="Polar residues" evidence="1">
    <location>
        <begin position="346"/>
        <end position="355"/>
    </location>
</feature>
<comment type="caution">
    <text evidence="2">The sequence shown here is derived from an EMBL/GenBank/DDBJ whole genome shotgun (WGS) entry which is preliminary data.</text>
</comment>
<feature type="compositionally biased region" description="Basic and acidic residues" evidence="1">
    <location>
        <begin position="383"/>
        <end position="396"/>
    </location>
</feature>
<dbReference type="EMBL" id="WIGO01000161">
    <property type="protein sequence ID" value="KAF6826063.1"/>
    <property type="molecule type" value="Genomic_DNA"/>
</dbReference>
<dbReference type="Proteomes" id="UP000654918">
    <property type="component" value="Unassembled WGS sequence"/>
</dbReference>
<feature type="compositionally biased region" description="Polar residues" evidence="1">
    <location>
        <begin position="133"/>
        <end position="146"/>
    </location>
</feature>
<dbReference type="AlphaFoldDB" id="A0A8H6K7B2"/>
<proteinExistence type="predicted"/>
<feature type="compositionally biased region" description="Low complexity" evidence="1">
    <location>
        <begin position="289"/>
        <end position="322"/>
    </location>
</feature>
<feature type="compositionally biased region" description="Polar residues" evidence="1">
    <location>
        <begin position="650"/>
        <end position="662"/>
    </location>
</feature>
<feature type="compositionally biased region" description="Basic and acidic residues" evidence="1">
    <location>
        <begin position="574"/>
        <end position="588"/>
    </location>
</feature>
<organism evidence="2 3">
    <name type="scientific">Colletotrichum plurivorum</name>
    <dbReference type="NCBI Taxonomy" id="2175906"/>
    <lineage>
        <taxon>Eukaryota</taxon>
        <taxon>Fungi</taxon>
        <taxon>Dikarya</taxon>
        <taxon>Ascomycota</taxon>
        <taxon>Pezizomycotina</taxon>
        <taxon>Sordariomycetes</taxon>
        <taxon>Hypocreomycetidae</taxon>
        <taxon>Glomerellales</taxon>
        <taxon>Glomerellaceae</taxon>
        <taxon>Colletotrichum</taxon>
        <taxon>Colletotrichum orchidearum species complex</taxon>
    </lineage>
</organism>
<gene>
    <name evidence="2" type="ORF">CPLU01_09896</name>
</gene>
<evidence type="ECO:0000313" key="2">
    <source>
        <dbReference type="EMBL" id="KAF6826063.1"/>
    </source>
</evidence>
<name>A0A8H6K7B2_9PEZI</name>
<reference evidence="2" key="1">
    <citation type="journal article" date="2020" name="Phytopathology">
        <title>Genome Sequence Resources of Colletotrichum truncatum, C. plurivorum, C. musicola, and C. sojae: Four Species Pathogenic to Soybean (Glycine max).</title>
        <authorList>
            <person name="Rogerio F."/>
            <person name="Boufleur T.R."/>
            <person name="Ciampi-Guillardi M."/>
            <person name="Sukno S.A."/>
            <person name="Thon M.R."/>
            <person name="Massola Junior N.S."/>
            <person name="Baroncelli R."/>
        </authorList>
    </citation>
    <scope>NUCLEOTIDE SEQUENCE</scope>
    <source>
        <strain evidence="2">LFN00145</strain>
    </source>
</reference>